<evidence type="ECO:0000313" key="2">
    <source>
        <dbReference type="Proteomes" id="UP000821845"/>
    </source>
</evidence>
<evidence type="ECO:0000313" key="1">
    <source>
        <dbReference type="EMBL" id="KAH6939967.1"/>
    </source>
</evidence>
<dbReference type="Proteomes" id="UP000821845">
    <property type="component" value="Chromosome 2"/>
</dbReference>
<accession>A0ACB7T3M8</accession>
<comment type="caution">
    <text evidence="1">The sequence shown here is derived from an EMBL/GenBank/DDBJ whole genome shotgun (WGS) entry which is preliminary data.</text>
</comment>
<proteinExistence type="predicted"/>
<gene>
    <name evidence="1" type="ORF">HPB50_022997</name>
</gene>
<keyword evidence="2" id="KW-1185">Reference proteome</keyword>
<organism evidence="1 2">
    <name type="scientific">Hyalomma asiaticum</name>
    <name type="common">Tick</name>
    <dbReference type="NCBI Taxonomy" id="266040"/>
    <lineage>
        <taxon>Eukaryota</taxon>
        <taxon>Metazoa</taxon>
        <taxon>Ecdysozoa</taxon>
        <taxon>Arthropoda</taxon>
        <taxon>Chelicerata</taxon>
        <taxon>Arachnida</taxon>
        <taxon>Acari</taxon>
        <taxon>Parasitiformes</taxon>
        <taxon>Ixodida</taxon>
        <taxon>Ixodoidea</taxon>
        <taxon>Ixodidae</taxon>
        <taxon>Hyalomminae</taxon>
        <taxon>Hyalomma</taxon>
    </lineage>
</organism>
<sequence length="472" mass="53154">MATSRYLFLALAAVGWTVTATADKSKAHVDNSPPKLWALLVAGSNNYYNYRHQADICHAYHVLHNHGVPDERIVVMMYDDIANSTDNPTPGVVINHPNGKDVYQGVPRDYTGDLVTSQNFLDILQGKKVKGGSGKVIASGPKDHIFVNFADHGAPGLIAFPNDELHAQPFMNVIKTMNKQKRYAKMTIYIEACESGSMFDGLLPDNVNVYATTAANPDESSYACYWDDKRETFLGDVYSVNWMEDSDKEDLHKEKLEDQFRIVREETNTSHVMEYGDLSIGKLSVSEFQGEEKAKPVVLPKLPYDAVSSRDVPIAILRRKLAKASKPNQKQLSDKLRQALRNRSFLKAKVTDIASFLAQANPVDAESLLTSKRRLTKFDCYDKAVHHFNERCFKLSKNPYALEHLRVLGKSVQKNPLKHTGRDGTTRQMPLKWAQRLGAYGEGTMYVEDEARPKTSVEARREQSGYRRHNQG</sequence>
<name>A0ACB7T3M8_HYAAI</name>
<protein>
    <submittedName>
        <fullName evidence="1">Uncharacterized protein</fullName>
    </submittedName>
</protein>
<reference evidence="1" key="1">
    <citation type="submission" date="2020-05" db="EMBL/GenBank/DDBJ databases">
        <title>Large-scale comparative analyses of tick genomes elucidate their genetic diversity and vector capacities.</title>
        <authorList>
            <person name="Jia N."/>
            <person name="Wang J."/>
            <person name="Shi W."/>
            <person name="Du L."/>
            <person name="Sun Y."/>
            <person name="Zhan W."/>
            <person name="Jiang J."/>
            <person name="Wang Q."/>
            <person name="Zhang B."/>
            <person name="Ji P."/>
            <person name="Sakyi L.B."/>
            <person name="Cui X."/>
            <person name="Yuan T."/>
            <person name="Jiang B."/>
            <person name="Yang W."/>
            <person name="Lam T.T.-Y."/>
            <person name="Chang Q."/>
            <person name="Ding S."/>
            <person name="Wang X."/>
            <person name="Zhu J."/>
            <person name="Ruan X."/>
            <person name="Zhao L."/>
            <person name="Wei J."/>
            <person name="Que T."/>
            <person name="Du C."/>
            <person name="Cheng J."/>
            <person name="Dai P."/>
            <person name="Han X."/>
            <person name="Huang E."/>
            <person name="Gao Y."/>
            <person name="Liu J."/>
            <person name="Shao H."/>
            <person name="Ye R."/>
            <person name="Li L."/>
            <person name="Wei W."/>
            <person name="Wang X."/>
            <person name="Wang C."/>
            <person name="Yang T."/>
            <person name="Huo Q."/>
            <person name="Li W."/>
            <person name="Guo W."/>
            <person name="Chen H."/>
            <person name="Zhou L."/>
            <person name="Ni X."/>
            <person name="Tian J."/>
            <person name="Zhou Y."/>
            <person name="Sheng Y."/>
            <person name="Liu T."/>
            <person name="Pan Y."/>
            <person name="Xia L."/>
            <person name="Li J."/>
            <person name="Zhao F."/>
            <person name="Cao W."/>
        </authorList>
    </citation>
    <scope>NUCLEOTIDE SEQUENCE</scope>
    <source>
        <strain evidence="1">Hyas-2018</strain>
    </source>
</reference>
<dbReference type="EMBL" id="CM023482">
    <property type="protein sequence ID" value="KAH6939967.1"/>
    <property type="molecule type" value="Genomic_DNA"/>
</dbReference>